<dbReference type="SUPFAM" id="SSF50494">
    <property type="entry name" value="Trypsin-like serine proteases"/>
    <property type="match status" value="1"/>
</dbReference>
<evidence type="ECO:0000313" key="2">
    <source>
        <dbReference type="EMBL" id="KAK6524168.1"/>
    </source>
</evidence>
<dbReference type="InterPro" id="IPR043504">
    <property type="entry name" value="Peptidase_S1_PA_chymotrypsin"/>
</dbReference>
<evidence type="ECO:0000313" key="3">
    <source>
        <dbReference type="Proteomes" id="UP001365542"/>
    </source>
</evidence>
<keyword evidence="3" id="KW-1185">Reference proteome</keyword>
<dbReference type="AlphaFoldDB" id="A0AAV9WS51"/>
<organism evidence="2 3">
    <name type="scientific">Orbilia ellipsospora</name>
    <dbReference type="NCBI Taxonomy" id="2528407"/>
    <lineage>
        <taxon>Eukaryota</taxon>
        <taxon>Fungi</taxon>
        <taxon>Dikarya</taxon>
        <taxon>Ascomycota</taxon>
        <taxon>Pezizomycotina</taxon>
        <taxon>Orbiliomycetes</taxon>
        <taxon>Orbiliales</taxon>
        <taxon>Orbiliaceae</taxon>
        <taxon>Orbilia</taxon>
    </lineage>
</organism>
<proteinExistence type="predicted"/>
<feature type="compositionally biased region" description="Basic and acidic residues" evidence="1">
    <location>
        <begin position="7"/>
        <end position="23"/>
    </location>
</feature>
<dbReference type="Proteomes" id="UP001365542">
    <property type="component" value="Unassembled WGS sequence"/>
</dbReference>
<dbReference type="InterPro" id="IPR009003">
    <property type="entry name" value="Peptidase_S1_PA"/>
</dbReference>
<accession>A0AAV9WS51</accession>
<gene>
    <name evidence="2" type="ORF">TWF694_005828</name>
</gene>
<reference evidence="2 3" key="1">
    <citation type="submission" date="2019-10" db="EMBL/GenBank/DDBJ databases">
        <authorList>
            <person name="Palmer J.M."/>
        </authorList>
    </citation>
    <scope>NUCLEOTIDE SEQUENCE [LARGE SCALE GENOMIC DNA]</scope>
    <source>
        <strain evidence="2 3">TWF694</strain>
    </source>
</reference>
<protein>
    <submittedName>
        <fullName evidence="2">Uncharacterized protein</fullName>
    </submittedName>
</protein>
<name>A0AAV9WS51_9PEZI</name>
<feature type="region of interest" description="Disordered" evidence="1">
    <location>
        <begin position="1"/>
        <end position="29"/>
    </location>
</feature>
<evidence type="ECO:0000256" key="1">
    <source>
        <dbReference type="SAM" id="MobiDB-lite"/>
    </source>
</evidence>
<sequence>MGKRVQRTPEGKVSKTSDKDTKRQSFNGANSFIESVKEYLDKPPNKTTVSMRKSDESIGRRIVQFGVPAPGTEQNYVQEIWEAINPNSTAAHIWKRNLDSAIEYLSTTTLVWRALHLSLLNGAETVSVIYEPGGYFTGSKEDDEVTKELRLRYYACDIFPNLEFVEAKVSKGAVHAERQYDENRCPGRSIGVGGILWSAGSVGGFLTTPEKDKFFGLSCHHVLLPTKPAETAEREKKDEKEPWEFSAPEFLDVQGVHQGPYDTNEAEVIIVQPACGDHRDNLRRAQEMKVQYENLLSDLFEKHEFFGTTPPKADVDKLRFYLRNVEESLAAYSSFNREFGKLCYTSGYRIDPTTDHTLDWGLFQLSEDAQAFNAILTTDAAPSWGKLAESPVPITGIAEPAEMQEAFKLGRKTGGTFGVISGVQDGVRLKEHDRDSREWCIISKSKTPFILNGDSGSLVLNQALQVVGIVTSGCDIRNCTYFTPIKLVLQDIKDRTGLDLQFI</sequence>
<comment type="caution">
    <text evidence="2">The sequence shown here is derived from an EMBL/GenBank/DDBJ whole genome shotgun (WGS) entry which is preliminary data.</text>
</comment>
<dbReference type="Gene3D" id="2.40.10.10">
    <property type="entry name" value="Trypsin-like serine proteases"/>
    <property type="match status" value="2"/>
</dbReference>
<dbReference type="EMBL" id="JAVHJO010000018">
    <property type="protein sequence ID" value="KAK6524168.1"/>
    <property type="molecule type" value="Genomic_DNA"/>
</dbReference>